<sequence length="151" mass="17006">MEYIIEHAEKTLELYDPPEYLRNTPIETIIIPSPVETLVLDIPCKVLQLPNTLKVLDITHDTQQAIDIKLAQPLDAIYMTDVDIGADSLWSLFAPKFRLINCTYKGVPLSEVIEAKYKELFDESTCLNTESLVSSLKYGAIINKICSNMTA</sequence>
<protein>
    <submittedName>
        <fullName evidence="1">Uncharacterized protein</fullName>
    </submittedName>
</protein>
<accession>A0A6C0IBH4</accession>
<name>A0A6C0IBH4_9ZZZZ</name>
<dbReference type="AlphaFoldDB" id="A0A6C0IBH4"/>
<proteinExistence type="predicted"/>
<reference evidence="1" key="1">
    <citation type="journal article" date="2020" name="Nature">
        <title>Giant virus diversity and host interactions through global metagenomics.</title>
        <authorList>
            <person name="Schulz F."/>
            <person name="Roux S."/>
            <person name="Paez-Espino D."/>
            <person name="Jungbluth S."/>
            <person name="Walsh D.A."/>
            <person name="Denef V.J."/>
            <person name="McMahon K.D."/>
            <person name="Konstantinidis K.T."/>
            <person name="Eloe-Fadrosh E.A."/>
            <person name="Kyrpides N.C."/>
            <person name="Woyke T."/>
        </authorList>
    </citation>
    <scope>NUCLEOTIDE SEQUENCE</scope>
    <source>
        <strain evidence="1">GVMAG-M-3300023184-62</strain>
    </source>
</reference>
<dbReference type="EMBL" id="MN740152">
    <property type="protein sequence ID" value="QHT89737.1"/>
    <property type="molecule type" value="Genomic_DNA"/>
</dbReference>
<evidence type="ECO:0000313" key="1">
    <source>
        <dbReference type="EMBL" id="QHT89737.1"/>
    </source>
</evidence>
<organism evidence="1">
    <name type="scientific">viral metagenome</name>
    <dbReference type="NCBI Taxonomy" id="1070528"/>
    <lineage>
        <taxon>unclassified sequences</taxon>
        <taxon>metagenomes</taxon>
        <taxon>organismal metagenomes</taxon>
    </lineage>
</organism>